<evidence type="ECO:0000313" key="3">
    <source>
        <dbReference type="Proteomes" id="UP000237105"/>
    </source>
</evidence>
<keyword evidence="2" id="KW-0472">Membrane</keyword>
<comment type="caution">
    <text evidence="2">The sequence shown here is derived from an EMBL/GenBank/DDBJ whole genome shotgun (WGS) entry which is preliminary data.</text>
</comment>
<dbReference type="OrthoDB" id="1847170at2759"/>
<keyword evidence="3" id="KW-1185">Reference proteome</keyword>
<dbReference type="PROSITE" id="PS50297">
    <property type="entry name" value="ANK_REP_REGION"/>
    <property type="match status" value="2"/>
</dbReference>
<dbReference type="Pfam" id="PF12796">
    <property type="entry name" value="Ank_2"/>
    <property type="match status" value="1"/>
</dbReference>
<keyword evidence="2" id="KW-0812">Transmembrane</keyword>
<dbReference type="PROSITE" id="PS50088">
    <property type="entry name" value="ANK_REPEAT"/>
    <property type="match status" value="2"/>
</dbReference>
<dbReference type="Gene3D" id="1.25.40.20">
    <property type="entry name" value="Ankyrin repeat-containing domain"/>
    <property type="match status" value="1"/>
</dbReference>
<dbReference type="SUPFAM" id="SSF48403">
    <property type="entry name" value="Ankyrin repeat"/>
    <property type="match status" value="1"/>
</dbReference>
<accession>A0A2P5AR92</accession>
<dbReference type="InterPro" id="IPR036770">
    <property type="entry name" value="Ankyrin_rpt-contain_sf"/>
</dbReference>
<dbReference type="SMART" id="SM00248">
    <property type="entry name" value="ANK"/>
    <property type="match status" value="4"/>
</dbReference>
<dbReference type="InterPro" id="IPR002110">
    <property type="entry name" value="Ankyrin_rpt"/>
</dbReference>
<evidence type="ECO:0000313" key="2">
    <source>
        <dbReference type="EMBL" id="PON39069.1"/>
    </source>
</evidence>
<protein>
    <submittedName>
        <fullName evidence="2">Transmembrane protein</fullName>
    </submittedName>
</protein>
<dbReference type="PANTHER" id="PTHR24121:SF22">
    <property type="entry name" value="PROTEIN ACCELERATED CELL DEATH 6-LIKE"/>
    <property type="match status" value="1"/>
</dbReference>
<reference evidence="3" key="1">
    <citation type="submission" date="2016-06" db="EMBL/GenBank/DDBJ databases">
        <title>Parallel loss of symbiosis genes in relatives of nitrogen-fixing non-legume Parasponia.</title>
        <authorList>
            <person name="Van Velzen R."/>
            <person name="Holmer R."/>
            <person name="Bu F."/>
            <person name="Rutten L."/>
            <person name="Van Zeijl A."/>
            <person name="Liu W."/>
            <person name="Santuari L."/>
            <person name="Cao Q."/>
            <person name="Sharma T."/>
            <person name="Shen D."/>
            <person name="Roswanjaya Y."/>
            <person name="Wardhani T."/>
            <person name="Kalhor M.S."/>
            <person name="Jansen J."/>
            <person name="Van den Hoogen J."/>
            <person name="Gungor B."/>
            <person name="Hartog M."/>
            <person name="Hontelez J."/>
            <person name="Verver J."/>
            <person name="Yang W.-C."/>
            <person name="Schijlen E."/>
            <person name="Repin R."/>
            <person name="Schilthuizen M."/>
            <person name="Schranz E."/>
            <person name="Heidstra R."/>
            <person name="Miyata K."/>
            <person name="Fedorova E."/>
            <person name="Kohlen W."/>
            <person name="Bisseling T."/>
            <person name="Smit S."/>
            <person name="Geurts R."/>
        </authorList>
    </citation>
    <scope>NUCLEOTIDE SEQUENCE [LARGE SCALE GENOMIC DNA]</scope>
    <source>
        <strain evidence="3">cv. WU1-14</strain>
    </source>
</reference>
<organism evidence="2 3">
    <name type="scientific">Parasponia andersonii</name>
    <name type="common">Sponia andersonii</name>
    <dbReference type="NCBI Taxonomy" id="3476"/>
    <lineage>
        <taxon>Eukaryota</taxon>
        <taxon>Viridiplantae</taxon>
        <taxon>Streptophyta</taxon>
        <taxon>Embryophyta</taxon>
        <taxon>Tracheophyta</taxon>
        <taxon>Spermatophyta</taxon>
        <taxon>Magnoliopsida</taxon>
        <taxon>eudicotyledons</taxon>
        <taxon>Gunneridae</taxon>
        <taxon>Pentapetalae</taxon>
        <taxon>rosids</taxon>
        <taxon>fabids</taxon>
        <taxon>Rosales</taxon>
        <taxon>Cannabaceae</taxon>
        <taxon>Parasponia</taxon>
    </lineage>
</organism>
<dbReference type="PANTHER" id="PTHR24121">
    <property type="entry name" value="NO MECHANORECEPTOR POTENTIAL C, ISOFORM D-RELATED"/>
    <property type="match status" value="1"/>
</dbReference>
<gene>
    <name evidence="2" type="ORF">PanWU01x14_307760</name>
</gene>
<sequence length="215" mass="23935">MDRALYVAAINRRQNTTTTFEDFTAADSKISLRQVTCGQGNTSLHVATIGGNETFVEKTLQSYPLLVYEANMKGQTALHIAARLGHLEVASLLISYARRTDGVAGAGTENLLTMVDHEKNTALHEAVRFGHYDIVELLIKKEPSLTCLTNDCGESPLFIAVDRKFYDIAWRILETFPNCSCSGRNGMTVMHAAVIRLDFISLGYFRFPVNRKLIM</sequence>
<dbReference type="AlphaFoldDB" id="A0A2P5AR92"/>
<proteinExistence type="predicted"/>
<keyword evidence="1" id="KW-0040">ANK repeat</keyword>
<dbReference type="Proteomes" id="UP000237105">
    <property type="component" value="Unassembled WGS sequence"/>
</dbReference>
<dbReference type="EMBL" id="JXTB01000476">
    <property type="protein sequence ID" value="PON39069.1"/>
    <property type="molecule type" value="Genomic_DNA"/>
</dbReference>
<name>A0A2P5AR92_PARAD</name>
<feature type="repeat" description="ANK" evidence="1">
    <location>
        <begin position="118"/>
        <end position="150"/>
    </location>
</feature>
<evidence type="ECO:0000256" key="1">
    <source>
        <dbReference type="PROSITE-ProRule" id="PRU00023"/>
    </source>
</evidence>
<feature type="repeat" description="ANK" evidence="1">
    <location>
        <begin position="73"/>
        <end position="95"/>
    </location>
</feature>
<dbReference type="STRING" id="3476.A0A2P5AR92"/>